<sequence>MKLKVRDGEEEAMFCLFDEDVEKLATETCPLLASMGEACSLFPDEMECMYGDAVLYKVEKTEYEDKESSLFFKVSSICHE</sequence>
<dbReference type="EMBL" id="LXQA010151484">
    <property type="protein sequence ID" value="MCI26132.1"/>
    <property type="molecule type" value="Genomic_DNA"/>
</dbReference>
<reference evidence="1 2" key="1">
    <citation type="journal article" date="2018" name="Front. Plant Sci.">
        <title>Red Clover (Trifolium pratense) and Zigzag Clover (T. medium) - A Picture of Genomic Similarities and Differences.</title>
        <authorList>
            <person name="Dluhosova J."/>
            <person name="Istvanek J."/>
            <person name="Nedelnik J."/>
            <person name="Repkova J."/>
        </authorList>
    </citation>
    <scope>NUCLEOTIDE SEQUENCE [LARGE SCALE GENOMIC DNA]</scope>
    <source>
        <strain evidence="2">cv. 10/8</strain>
        <tissue evidence="1">Leaf</tissue>
    </source>
</reference>
<feature type="non-terminal residue" evidence="1">
    <location>
        <position position="80"/>
    </location>
</feature>
<evidence type="ECO:0000313" key="2">
    <source>
        <dbReference type="Proteomes" id="UP000265520"/>
    </source>
</evidence>
<dbReference type="Proteomes" id="UP000265520">
    <property type="component" value="Unassembled WGS sequence"/>
</dbReference>
<proteinExistence type="predicted"/>
<protein>
    <recommendedName>
        <fullName evidence="3">Replication factor A C-terminal domain-containing protein</fullName>
    </recommendedName>
</protein>
<organism evidence="1 2">
    <name type="scientific">Trifolium medium</name>
    <dbReference type="NCBI Taxonomy" id="97028"/>
    <lineage>
        <taxon>Eukaryota</taxon>
        <taxon>Viridiplantae</taxon>
        <taxon>Streptophyta</taxon>
        <taxon>Embryophyta</taxon>
        <taxon>Tracheophyta</taxon>
        <taxon>Spermatophyta</taxon>
        <taxon>Magnoliopsida</taxon>
        <taxon>eudicotyledons</taxon>
        <taxon>Gunneridae</taxon>
        <taxon>Pentapetalae</taxon>
        <taxon>rosids</taxon>
        <taxon>fabids</taxon>
        <taxon>Fabales</taxon>
        <taxon>Fabaceae</taxon>
        <taxon>Papilionoideae</taxon>
        <taxon>50 kb inversion clade</taxon>
        <taxon>NPAAA clade</taxon>
        <taxon>Hologalegina</taxon>
        <taxon>IRL clade</taxon>
        <taxon>Trifolieae</taxon>
        <taxon>Trifolium</taxon>
    </lineage>
</organism>
<comment type="caution">
    <text evidence="1">The sequence shown here is derived from an EMBL/GenBank/DDBJ whole genome shotgun (WGS) entry which is preliminary data.</text>
</comment>
<keyword evidence="2" id="KW-1185">Reference proteome</keyword>
<name>A0A392QQI7_9FABA</name>
<dbReference type="AlphaFoldDB" id="A0A392QQI7"/>
<evidence type="ECO:0008006" key="3">
    <source>
        <dbReference type="Google" id="ProtNLM"/>
    </source>
</evidence>
<accession>A0A392QQI7</accession>
<evidence type="ECO:0000313" key="1">
    <source>
        <dbReference type="EMBL" id="MCI26132.1"/>
    </source>
</evidence>